<dbReference type="InterPro" id="IPR036527">
    <property type="entry name" value="SCP2_sterol-bd_dom_sf"/>
</dbReference>
<keyword evidence="1 3" id="KW-0808">Transferase</keyword>
<accession>A0A1H1QCF5</accession>
<feature type="active site" description="Proton acceptor; via carboxylate" evidence="3">
    <location>
        <position position="421"/>
    </location>
</feature>
<comment type="similarity">
    <text evidence="3">Belongs to the acetyltransferase Eis family.</text>
</comment>
<sequence>MTEAPGSVGGHVPPHRSDLVLSDLSSDGLEDYFRVVVRGFHGEYNAEDMEPFLALIDPDRAFGFRAGDRWVTTTLSLPRTMSVPGGSIPIAAVTDVTVAPAFRRRGLLTKMMRHQLSGLAEPVSVLWATESLIYGRFGYGQLSRRLSLSGLTREMDFLPEVDLGSGSTDEVDQQTFLAAAPALREAITAGRPGLMSRDDRWWRDVLNDPERHRGGAGPLRFALHFADDGRPDGFASFRVKRESSQTDLGREVIINELEGDNPQAYAALWRWLLDLDLVRAFSKGSAPVDEPLLHLVRNPRMIKAELTDGAYARINDVPAALQARRYAADVDLVLQVVDDFLTDRGGVFRLAGGADGATVTPTDRSPDLTVTSRQLASLYLGAVPARELAAAGVLGDHDPAVIGRFDRAFGTERAAYCHDFF</sequence>
<gene>
    <name evidence="6" type="ORF">SAMN04489812_1221</name>
</gene>
<name>A0A1H1QCF5_9ACTN</name>
<evidence type="ECO:0000256" key="2">
    <source>
        <dbReference type="ARBA" id="ARBA00023315"/>
    </source>
</evidence>
<dbReference type="InterPro" id="IPR041380">
    <property type="entry name" value="Acetyltransf_17"/>
</dbReference>
<feature type="binding site" evidence="3">
    <location>
        <begin position="104"/>
        <end position="109"/>
    </location>
    <ligand>
        <name>acetyl-CoA</name>
        <dbReference type="ChEBI" id="CHEBI:57288"/>
    </ligand>
</feature>
<dbReference type="SUPFAM" id="SSF55729">
    <property type="entry name" value="Acyl-CoA N-acyltransferases (Nat)"/>
    <property type="match status" value="1"/>
</dbReference>
<evidence type="ECO:0000313" key="7">
    <source>
        <dbReference type="Proteomes" id="UP000199103"/>
    </source>
</evidence>
<dbReference type="PANTHER" id="PTHR37817:SF1">
    <property type="entry name" value="N-ACETYLTRANSFERASE EIS"/>
    <property type="match status" value="1"/>
</dbReference>
<organism evidence="6 7">
    <name type="scientific">Microlunatus soli</name>
    <dbReference type="NCBI Taxonomy" id="630515"/>
    <lineage>
        <taxon>Bacteria</taxon>
        <taxon>Bacillati</taxon>
        <taxon>Actinomycetota</taxon>
        <taxon>Actinomycetes</taxon>
        <taxon>Propionibacteriales</taxon>
        <taxon>Propionibacteriaceae</taxon>
        <taxon>Microlunatus</taxon>
    </lineage>
</organism>
<dbReference type="NCBIfam" id="NF002367">
    <property type="entry name" value="PRK01346.1-4"/>
    <property type="match status" value="1"/>
</dbReference>
<feature type="binding site" evidence="3">
    <location>
        <begin position="96"/>
        <end position="98"/>
    </location>
    <ligand>
        <name>acetyl-CoA</name>
        <dbReference type="ChEBI" id="CHEBI:57288"/>
    </ligand>
</feature>
<dbReference type="InterPro" id="IPR022902">
    <property type="entry name" value="NAcTrfase_Eis"/>
</dbReference>
<proteinExistence type="inferred from homology"/>
<dbReference type="Proteomes" id="UP000199103">
    <property type="component" value="Chromosome I"/>
</dbReference>
<dbReference type="Pfam" id="PF13530">
    <property type="entry name" value="SCP2_2"/>
    <property type="match status" value="1"/>
</dbReference>
<comment type="subunit">
    <text evidence="3">Homohexamer; trimer of dimers.</text>
</comment>
<keyword evidence="7" id="KW-1185">Reference proteome</keyword>
<evidence type="ECO:0000256" key="3">
    <source>
        <dbReference type="HAMAP-Rule" id="MF_01812"/>
    </source>
</evidence>
<dbReference type="SUPFAM" id="SSF55718">
    <property type="entry name" value="SCP-like"/>
    <property type="match status" value="1"/>
</dbReference>
<evidence type="ECO:0000256" key="1">
    <source>
        <dbReference type="ARBA" id="ARBA00022679"/>
    </source>
</evidence>
<keyword evidence="2 3" id="KW-0012">Acyltransferase</keyword>
<dbReference type="Pfam" id="PF17668">
    <property type="entry name" value="Acetyltransf_17"/>
    <property type="match status" value="1"/>
</dbReference>
<dbReference type="HAMAP" id="MF_01812">
    <property type="entry name" value="Eis"/>
    <property type="match status" value="1"/>
</dbReference>
<evidence type="ECO:0000259" key="5">
    <source>
        <dbReference type="Pfam" id="PF17668"/>
    </source>
</evidence>
<dbReference type="EMBL" id="LT629772">
    <property type="protein sequence ID" value="SDS21172.1"/>
    <property type="molecule type" value="Genomic_DNA"/>
</dbReference>
<dbReference type="InterPro" id="IPR051554">
    <property type="entry name" value="Acetyltransferase_Eis"/>
</dbReference>
<dbReference type="Gene3D" id="3.40.630.30">
    <property type="match status" value="2"/>
</dbReference>
<dbReference type="STRING" id="630515.SAMN04489812_1221"/>
<feature type="domain" description="Eis-like acetyltransferase" evidence="5">
    <location>
        <begin position="193"/>
        <end position="305"/>
    </location>
</feature>
<dbReference type="Gene3D" id="3.30.1050.10">
    <property type="entry name" value="SCP2 sterol-binding domain"/>
    <property type="match status" value="1"/>
</dbReference>
<evidence type="ECO:0000259" key="4">
    <source>
        <dbReference type="Pfam" id="PF13530"/>
    </source>
</evidence>
<feature type="binding site" evidence="3">
    <location>
        <begin position="129"/>
        <end position="130"/>
    </location>
    <ligand>
        <name>acetyl-CoA</name>
        <dbReference type="ChEBI" id="CHEBI:57288"/>
    </ligand>
</feature>
<dbReference type="OrthoDB" id="8399956at2"/>
<reference evidence="6 7" key="1">
    <citation type="submission" date="2016-10" db="EMBL/GenBank/DDBJ databases">
        <authorList>
            <person name="de Groot N.N."/>
        </authorList>
    </citation>
    <scope>NUCLEOTIDE SEQUENCE [LARGE SCALE GENOMIC DNA]</scope>
    <source>
        <strain evidence="6 7">DSM 21800</strain>
    </source>
</reference>
<dbReference type="InterPro" id="IPR016181">
    <property type="entry name" value="Acyl_CoA_acyltransferase"/>
</dbReference>
<dbReference type="InterPro" id="IPR025559">
    <property type="entry name" value="Eis_dom"/>
</dbReference>
<protein>
    <submittedName>
        <fullName evidence="6">Predicted acetyltransferase</fullName>
    </submittedName>
</protein>
<feature type="domain" description="Enhanced intracellular survival protein" evidence="4">
    <location>
        <begin position="317"/>
        <end position="417"/>
    </location>
</feature>
<dbReference type="Pfam" id="PF13527">
    <property type="entry name" value="Acetyltransf_9"/>
    <property type="match status" value="1"/>
</dbReference>
<dbReference type="GO" id="GO:0030649">
    <property type="term" value="P:aminoglycoside antibiotic catabolic process"/>
    <property type="evidence" value="ECO:0007669"/>
    <property type="project" value="TreeGrafter"/>
</dbReference>
<feature type="active site" description="Proton donor" evidence="3">
    <location>
        <position position="134"/>
    </location>
</feature>
<dbReference type="RefSeq" id="WP_091521449.1">
    <property type="nucleotide sequence ID" value="NZ_LT629772.1"/>
</dbReference>
<dbReference type="AlphaFoldDB" id="A0A1H1QCF5"/>
<evidence type="ECO:0000313" key="6">
    <source>
        <dbReference type="EMBL" id="SDS21172.1"/>
    </source>
</evidence>
<dbReference type="PANTHER" id="PTHR37817">
    <property type="entry name" value="N-ACETYLTRANSFERASE EIS"/>
    <property type="match status" value="1"/>
</dbReference>
<dbReference type="GO" id="GO:0034069">
    <property type="term" value="F:aminoglycoside N-acetyltransferase activity"/>
    <property type="evidence" value="ECO:0007669"/>
    <property type="project" value="TreeGrafter"/>
</dbReference>